<dbReference type="EMBL" id="CP002454">
    <property type="protein sequence ID" value="ADV66049.1"/>
    <property type="molecule type" value="Genomic_DNA"/>
</dbReference>
<dbReference type="KEGG" id="dmr:Deima_0389"/>
<accession>E8U3A4</accession>
<sequence>MTTGHHVLDERSRDFYIQTLTVLNEAGLPYLLGGAYALARYTGIERHTKDLDLFTRPEDAPRVLDALRRAGYSTHTAFPHWLGKAHQGDDFVDIIYSSANGVGTVDDEWFERATADEVFGVPVHLVPVEELLWHKAYVCERERFDGADVAHLIRAKAEDIAWGRLVQRFGPHWQLLFAHVMMFGFVYPGESHRIPEKFMQGMLSRLTSHDNLNPPPGKVCLGTLLSREQYLPDVERWGYADARETQGYMQPQDITTWTAAIGQPDPTPPQEDV</sequence>
<reference evidence="2" key="2">
    <citation type="submission" date="2011-01" db="EMBL/GenBank/DDBJ databases">
        <title>The complete genome of Deinococcus maricopensis DSM 21211.</title>
        <authorList>
            <consortium name="US DOE Joint Genome Institute (JGI-PGF)"/>
            <person name="Lucas S."/>
            <person name="Copeland A."/>
            <person name="Lapidus A."/>
            <person name="Goodwin L."/>
            <person name="Pitluck S."/>
            <person name="Kyrpides N."/>
            <person name="Mavromatis K."/>
            <person name="Pagani I."/>
            <person name="Ivanova N."/>
            <person name="Ovchinnikova G."/>
            <person name="Zeytun A."/>
            <person name="Detter J.C."/>
            <person name="Han C."/>
            <person name="Land M."/>
            <person name="Hauser L."/>
            <person name="Markowitz V."/>
            <person name="Cheng J.-F."/>
            <person name="Hugenholtz P."/>
            <person name="Woyke T."/>
            <person name="Wu D."/>
            <person name="Pukall R."/>
            <person name="Gehrich-Schroeter G."/>
            <person name="Brambilla E."/>
            <person name="Klenk H.-P."/>
            <person name="Eisen J.A."/>
        </authorList>
    </citation>
    <scope>NUCLEOTIDE SEQUENCE [LARGE SCALE GENOMIC DNA]</scope>
    <source>
        <strain evidence="2">DSM 21211 / LMG 22137 / NRRL B-23946 / LB-34</strain>
    </source>
</reference>
<dbReference type="STRING" id="709986.Deima_0389"/>
<organism evidence="1 2">
    <name type="scientific">Deinococcus maricopensis (strain DSM 21211 / LMG 22137 / NRRL B-23946 / LB-34)</name>
    <dbReference type="NCBI Taxonomy" id="709986"/>
    <lineage>
        <taxon>Bacteria</taxon>
        <taxon>Thermotogati</taxon>
        <taxon>Deinococcota</taxon>
        <taxon>Deinococci</taxon>
        <taxon>Deinococcales</taxon>
        <taxon>Deinococcaceae</taxon>
        <taxon>Deinococcus</taxon>
    </lineage>
</organism>
<dbReference type="eggNOG" id="COG4914">
    <property type="taxonomic scope" value="Bacteria"/>
</dbReference>
<gene>
    <name evidence="1" type="ordered locus">Deima_0389</name>
</gene>
<proteinExistence type="predicted"/>
<dbReference type="OrthoDB" id="9782533at2"/>
<dbReference type="Gene3D" id="3.30.460.40">
    <property type="match status" value="1"/>
</dbReference>
<dbReference type="RefSeq" id="WP_013555554.1">
    <property type="nucleotide sequence ID" value="NC_014958.1"/>
</dbReference>
<dbReference type="SUPFAM" id="SSF81301">
    <property type="entry name" value="Nucleotidyltransferase"/>
    <property type="match status" value="1"/>
</dbReference>
<dbReference type="Pfam" id="PF14907">
    <property type="entry name" value="NTP_transf_5"/>
    <property type="match status" value="1"/>
</dbReference>
<dbReference type="Proteomes" id="UP000008635">
    <property type="component" value="Chromosome"/>
</dbReference>
<dbReference type="InterPro" id="IPR039498">
    <property type="entry name" value="NTP_transf_5"/>
</dbReference>
<name>E8U3A4_DEIML</name>
<reference evidence="1 2" key="1">
    <citation type="journal article" date="2011" name="Stand. Genomic Sci.">
        <title>Complete genome sequence of Deinococcus maricopensis type strain (LB-34).</title>
        <authorList>
            <person name="Pukall R."/>
            <person name="Zeytun A."/>
            <person name="Lucas S."/>
            <person name="Lapidus A."/>
            <person name="Hammon N."/>
            <person name="Deshpande S."/>
            <person name="Nolan M."/>
            <person name="Cheng J.F."/>
            <person name="Pitluck S."/>
            <person name="Liolios K."/>
            <person name="Pagani I."/>
            <person name="Mikhailova N."/>
            <person name="Ivanova N."/>
            <person name="Mavromatis K."/>
            <person name="Pati A."/>
            <person name="Tapia R."/>
            <person name="Han C."/>
            <person name="Goodwin L."/>
            <person name="Chen A."/>
            <person name="Palaniappan K."/>
            <person name="Land M."/>
            <person name="Hauser L."/>
            <person name="Chang Y.J."/>
            <person name="Jeffries C.D."/>
            <person name="Brambilla E.M."/>
            <person name="Rohde M."/>
            <person name="Goker M."/>
            <person name="Detter J.C."/>
            <person name="Woyke T."/>
            <person name="Bristow J."/>
            <person name="Eisen J.A."/>
            <person name="Markowitz V."/>
            <person name="Hugenholtz P."/>
            <person name="Kyrpides N.C."/>
            <person name="Klenk H.P."/>
        </authorList>
    </citation>
    <scope>NUCLEOTIDE SEQUENCE [LARGE SCALE GENOMIC DNA]</scope>
    <source>
        <strain evidence="2">DSM 21211 / LMG 22137 / NRRL B-23946 / LB-34</strain>
    </source>
</reference>
<evidence type="ECO:0000313" key="1">
    <source>
        <dbReference type="EMBL" id="ADV66049.1"/>
    </source>
</evidence>
<dbReference type="HOGENOM" id="CLU_070788_0_0_0"/>
<evidence type="ECO:0008006" key="3">
    <source>
        <dbReference type="Google" id="ProtNLM"/>
    </source>
</evidence>
<dbReference type="InterPro" id="IPR043519">
    <property type="entry name" value="NT_sf"/>
</dbReference>
<keyword evidence="2" id="KW-1185">Reference proteome</keyword>
<dbReference type="AlphaFoldDB" id="E8U3A4"/>
<protein>
    <recommendedName>
        <fullName evidence="3">Nucleotidyltransferase family protein</fullName>
    </recommendedName>
</protein>
<evidence type="ECO:0000313" key="2">
    <source>
        <dbReference type="Proteomes" id="UP000008635"/>
    </source>
</evidence>